<proteinExistence type="inferred from homology"/>
<name>A0A7C8IDK8_9PLEO</name>
<dbReference type="SUPFAM" id="SSF51735">
    <property type="entry name" value="NAD(P)-binding Rossmann-fold domains"/>
    <property type="match status" value="1"/>
</dbReference>
<keyword evidence="5" id="KW-1185">Reference proteome</keyword>
<dbReference type="Pfam" id="PF00106">
    <property type="entry name" value="adh_short"/>
    <property type="match status" value="1"/>
</dbReference>
<evidence type="ECO:0000313" key="5">
    <source>
        <dbReference type="Proteomes" id="UP000481861"/>
    </source>
</evidence>
<dbReference type="AlphaFoldDB" id="A0A7C8IDK8"/>
<reference evidence="4 5" key="1">
    <citation type="submission" date="2020-01" db="EMBL/GenBank/DDBJ databases">
        <authorList>
            <consortium name="DOE Joint Genome Institute"/>
            <person name="Haridas S."/>
            <person name="Albert R."/>
            <person name="Binder M."/>
            <person name="Bloem J."/>
            <person name="Labutti K."/>
            <person name="Salamov A."/>
            <person name="Andreopoulos B."/>
            <person name="Baker S.E."/>
            <person name="Barry K."/>
            <person name="Bills G."/>
            <person name="Bluhm B.H."/>
            <person name="Cannon C."/>
            <person name="Castanera R."/>
            <person name="Culley D.E."/>
            <person name="Daum C."/>
            <person name="Ezra D."/>
            <person name="Gonzalez J.B."/>
            <person name="Henrissat B."/>
            <person name="Kuo A."/>
            <person name="Liang C."/>
            <person name="Lipzen A."/>
            <person name="Lutzoni F."/>
            <person name="Magnuson J."/>
            <person name="Mondo S."/>
            <person name="Nolan M."/>
            <person name="Ohm R."/>
            <person name="Pangilinan J."/>
            <person name="Park H.-J.H."/>
            <person name="Ramirez L."/>
            <person name="Alfaro M."/>
            <person name="Sun H."/>
            <person name="Tritt A."/>
            <person name="Yoshinaga Y."/>
            <person name="Zwiers L.-H.L."/>
            <person name="Turgeon B.G."/>
            <person name="Goodwin S.B."/>
            <person name="Spatafora J.W."/>
            <person name="Crous P.W."/>
            <person name="Grigoriev I.V."/>
        </authorList>
    </citation>
    <scope>NUCLEOTIDE SEQUENCE [LARGE SCALE GENOMIC DNA]</scope>
    <source>
        <strain evidence="4 5">CBS 611.86</strain>
    </source>
</reference>
<evidence type="ECO:0000313" key="4">
    <source>
        <dbReference type="EMBL" id="KAF2871470.1"/>
    </source>
</evidence>
<evidence type="ECO:0000256" key="2">
    <source>
        <dbReference type="ARBA" id="ARBA00022857"/>
    </source>
</evidence>
<dbReference type="PANTHER" id="PTHR24320:SF236">
    <property type="entry name" value="SHORT-CHAIN DEHYDROGENASE-RELATED"/>
    <property type="match status" value="1"/>
</dbReference>
<gene>
    <name evidence="4" type="ORF">BDV95DRAFT_628672</name>
</gene>
<sequence>MFQAIWSQYFPPKPTFTEKDVPPGSQVGKVFIITGANQGIGLELVKMLYPTGATIYLAGRSQSRIEAAIQQVASSSDSPTPATLKYLHLDLNDLTTIKASAAAFASQEQKLDIIWNNAGIGGNPNGTTTAQKIEGHVGINCIAPLLFTQQLLPQLQEAARTASSGSVRIVWTGSLAIESFSPPGGLQYEYLETGATTNSKRDYASSKAGNFFLAVEAAQRWGKFGITSVCQNPGNLLTNIYSHQPRLLMLLVKLLLYEPKMGGYTMLYAGFTEEVAAEMEKGNGAYVRPFGVLAPNGRRDLYEAVREGKASEFWGWCEKIYQPYV</sequence>
<evidence type="ECO:0000256" key="1">
    <source>
        <dbReference type="ARBA" id="ARBA00006484"/>
    </source>
</evidence>
<dbReference type="Gene3D" id="3.40.50.720">
    <property type="entry name" value="NAD(P)-binding Rossmann-like Domain"/>
    <property type="match status" value="1"/>
</dbReference>
<dbReference type="InterPro" id="IPR002347">
    <property type="entry name" value="SDR_fam"/>
</dbReference>
<comment type="caution">
    <text evidence="4">The sequence shown here is derived from an EMBL/GenBank/DDBJ whole genome shotgun (WGS) entry which is preliminary data.</text>
</comment>
<comment type="similarity">
    <text evidence="1">Belongs to the short-chain dehydrogenases/reductases (SDR) family.</text>
</comment>
<evidence type="ECO:0000256" key="3">
    <source>
        <dbReference type="ARBA" id="ARBA00023002"/>
    </source>
</evidence>
<organism evidence="4 5">
    <name type="scientific">Massariosphaeria phaeospora</name>
    <dbReference type="NCBI Taxonomy" id="100035"/>
    <lineage>
        <taxon>Eukaryota</taxon>
        <taxon>Fungi</taxon>
        <taxon>Dikarya</taxon>
        <taxon>Ascomycota</taxon>
        <taxon>Pezizomycotina</taxon>
        <taxon>Dothideomycetes</taxon>
        <taxon>Pleosporomycetidae</taxon>
        <taxon>Pleosporales</taxon>
        <taxon>Pleosporales incertae sedis</taxon>
        <taxon>Massariosphaeria</taxon>
    </lineage>
</organism>
<protein>
    <recommendedName>
        <fullName evidence="6">Short-chain dehydrogenase</fullName>
    </recommendedName>
</protein>
<dbReference type="InterPro" id="IPR036291">
    <property type="entry name" value="NAD(P)-bd_dom_sf"/>
</dbReference>
<dbReference type="GO" id="GO:0016491">
    <property type="term" value="F:oxidoreductase activity"/>
    <property type="evidence" value="ECO:0007669"/>
    <property type="project" value="UniProtKB-KW"/>
</dbReference>
<dbReference type="PRINTS" id="PR00081">
    <property type="entry name" value="GDHRDH"/>
</dbReference>
<keyword evidence="2" id="KW-0521">NADP</keyword>
<dbReference type="EMBL" id="JAADJZ010000011">
    <property type="protein sequence ID" value="KAF2871470.1"/>
    <property type="molecule type" value="Genomic_DNA"/>
</dbReference>
<accession>A0A7C8IDK8</accession>
<dbReference type="Proteomes" id="UP000481861">
    <property type="component" value="Unassembled WGS sequence"/>
</dbReference>
<evidence type="ECO:0008006" key="6">
    <source>
        <dbReference type="Google" id="ProtNLM"/>
    </source>
</evidence>
<dbReference type="OrthoDB" id="191139at2759"/>
<keyword evidence="3" id="KW-0560">Oxidoreductase</keyword>
<dbReference type="PANTHER" id="PTHR24320">
    <property type="entry name" value="RETINOL DEHYDROGENASE"/>
    <property type="match status" value="1"/>
</dbReference>